<dbReference type="EMBL" id="CP028940">
    <property type="protein sequence ID" value="QKM61243.1"/>
    <property type="molecule type" value="Genomic_DNA"/>
</dbReference>
<dbReference type="GO" id="GO:0006654">
    <property type="term" value="P:phosphatidic acid biosynthetic process"/>
    <property type="evidence" value="ECO:0007669"/>
    <property type="project" value="TreeGrafter"/>
</dbReference>
<comment type="pathway">
    <text evidence="1">Lipid metabolism.</text>
</comment>
<dbReference type="PANTHER" id="PTHR10434">
    <property type="entry name" value="1-ACYL-SN-GLYCEROL-3-PHOSPHATE ACYLTRANSFERASE"/>
    <property type="match status" value="1"/>
</dbReference>
<feature type="transmembrane region" description="Helical" evidence="4">
    <location>
        <begin position="7"/>
        <end position="31"/>
    </location>
</feature>
<keyword evidence="4" id="KW-0472">Membrane</keyword>
<evidence type="ECO:0000256" key="4">
    <source>
        <dbReference type="SAM" id="Phobius"/>
    </source>
</evidence>
<dbReference type="GO" id="GO:0003841">
    <property type="term" value="F:1-acylglycerol-3-phosphate O-acyltransferase activity"/>
    <property type="evidence" value="ECO:0007669"/>
    <property type="project" value="TreeGrafter"/>
</dbReference>
<dbReference type="Proteomes" id="UP000501090">
    <property type="component" value="Chromosome"/>
</dbReference>
<evidence type="ECO:0000256" key="1">
    <source>
        <dbReference type="ARBA" id="ARBA00005189"/>
    </source>
</evidence>
<keyword evidence="4" id="KW-1133">Transmembrane helix</keyword>
<dbReference type="AlphaFoldDB" id="A0A6M9PZ79"/>
<keyword evidence="4" id="KW-0812">Transmembrane</keyword>
<evidence type="ECO:0000256" key="3">
    <source>
        <dbReference type="ARBA" id="ARBA00023315"/>
    </source>
</evidence>
<proteinExistence type="predicted"/>
<reference evidence="6 7" key="1">
    <citation type="submission" date="2018-04" db="EMBL/GenBank/DDBJ databases">
        <title>Polynucleobacter sp. UK-Long2-W17 genome.</title>
        <authorList>
            <person name="Hahn M.W."/>
        </authorList>
    </citation>
    <scope>NUCLEOTIDE SEQUENCE [LARGE SCALE GENOMIC DNA]</scope>
    <source>
        <strain evidence="6 7">UK-Long2-W17</strain>
    </source>
</reference>
<organism evidence="6 7">
    <name type="scientific">Polynucleobacter arcticus</name>
    <dbReference type="NCBI Taxonomy" id="1743165"/>
    <lineage>
        <taxon>Bacteria</taxon>
        <taxon>Pseudomonadati</taxon>
        <taxon>Pseudomonadota</taxon>
        <taxon>Betaproteobacteria</taxon>
        <taxon>Burkholderiales</taxon>
        <taxon>Burkholderiaceae</taxon>
        <taxon>Polynucleobacter</taxon>
    </lineage>
</organism>
<feature type="domain" description="Phospholipid/glycerol acyltransferase" evidence="5">
    <location>
        <begin position="75"/>
        <end position="190"/>
    </location>
</feature>
<name>A0A6M9PZ79_9BURK</name>
<sequence length="249" mass="28193">MTFIRSALFTLFLLIFTPIWSVLCILVFPFLNPENRYRFIGLWNKVVIWILQPLCGIRYEIRGMENMMAVLDQPVVVLSKHQSAYETIFYIALLPKQVCFVFKRELLWIPFFGWALALLKMIHINRNSKETAALSVVGQGRKRLSEGKWILLFPEGTRTPTGSHRPYSKGGARLASATEALVIPIAHNAGRCWPKNSFLKQPGTVIFSIGPAITSAGKTGGQLHQEVEKWIEAEMRVIDPTAYQQSISS</sequence>
<evidence type="ECO:0000259" key="5">
    <source>
        <dbReference type="SMART" id="SM00563"/>
    </source>
</evidence>
<dbReference type="KEGG" id="pard:DN92_09510"/>
<evidence type="ECO:0000256" key="2">
    <source>
        <dbReference type="ARBA" id="ARBA00022679"/>
    </source>
</evidence>
<accession>A0A6M9PZ79</accession>
<gene>
    <name evidence="6" type="ORF">DN92_09510</name>
</gene>
<dbReference type="SMART" id="SM00563">
    <property type="entry name" value="PlsC"/>
    <property type="match status" value="1"/>
</dbReference>
<dbReference type="PANTHER" id="PTHR10434:SF40">
    <property type="entry name" value="1-ACYL-SN-GLYCEROL-3-PHOSPHATE ACYLTRANSFERASE"/>
    <property type="match status" value="1"/>
</dbReference>
<dbReference type="Pfam" id="PF01553">
    <property type="entry name" value="Acyltransferase"/>
    <property type="match status" value="1"/>
</dbReference>
<keyword evidence="2" id="KW-0808">Transferase</keyword>
<dbReference type="InterPro" id="IPR002123">
    <property type="entry name" value="Plipid/glycerol_acylTrfase"/>
</dbReference>
<protein>
    <submittedName>
        <fullName evidence="6">1-acyl-sn-glycerol-3-phosphate acyltransferase</fullName>
    </submittedName>
</protein>
<keyword evidence="7" id="KW-1185">Reference proteome</keyword>
<dbReference type="RefSeq" id="WP_173961009.1">
    <property type="nucleotide sequence ID" value="NZ_CBCSCC010000001.1"/>
</dbReference>
<evidence type="ECO:0000313" key="6">
    <source>
        <dbReference type="EMBL" id="QKM61243.1"/>
    </source>
</evidence>
<dbReference type="CDD" id="cd07989">
    <property type="entry name" value="LPLAT_AGPAT-like"/>
    <property type="match status" value="1"/>
</dbReference>
<dbReference type="SUPFAM" id="SSF69593">
    <property type="entry name" value="Glycerol-3-phosphate (1)-acyltransferase"/>
    <property type="match status" value="1"/>
</dbReference>
<keyword evidence="3 6" id="KW-0012">Acyltransferase</keyword>
<evidence type="ECO:0000313" key="7">
    <source>
        <dbReference type="Proteomes" id="UP000501090"/>
    </source>
</evidence>